<protein>
    <recommendedName>
        <fullName evidence="2">Transglutaminase-like domain-containing protein</fullName>
    </recommendedName>
</protein>
<dbReference type="SUPFAM" id="SSF54001">
    <property type="entry name" value="Cysteine proteinases"/>
    <property type="match status" value="1"/>
</dbReference>
<dbReference type="STRING" id="1802505.A3D01_06065"/>
<feature type="domain" description="Transglutaminase-like" evidence="2">
    <location>
        <begin position="353"/>
        <end position="424"/>
    </location>
</feature>
<organism evidence="3 4">
    <name type="scientific">Candidatus Woesebacteria bacterium RIFCSPHIGHO2_02_FULL_39_13</name>
    <dbReference type="NCBI Taxonomy" id="1802505"/>
    <lineage>
        <taxon>Bacteria</taxon>
        <taxon>Candidatus Woeseibacteriota</taxon>
    </lineage>
</organism>
<dbReference type="EMBL" id="MGGR01000015">
    <property type="protein sequence ID" value="OGM33685.1"/>
    <property type="molecule type" value="Genomic_DNA"/>
</dbReference>
<evidence type="ECO:0000313" key="4">
    <source>
        <dbReference type="Proteomes" id="UP000177169"/>
    </source>
</evidence>
<dbReference type="PANTHER" id="PTHR33490:SF6">
    <property type="entry name" value="SLL1049 PROTEIN"/>
    <property type="match status" value="1"/>
</dbReference>
<comment type="caution">
    <text evidence="3">The sequence shown here is derived from an EMBL/GenBank/DDBJ whole genome shotgun (WGS) entry which is preliminary data.</text>
</comment>
<dbReference type="PANTHER" id="PTHR33490">
    <property type="entry name" value="BLR5614 PROTEIN-RELATED"/>
    <property type="match status" value="1"/>
</dbReference>
<proteinExistence type="predicted"/>
<evidence type="ECO:0000313" key="3">
    <source>
        <dbReference type="EMBL" id="OGM33685.1"/>
    </source>
</evidence>
<dbReference type="Gene3D" id="3.10.620.30">
    <property type="match status" value="1"/>
</dbReference>
<sequence>MRKLLLETALILVFSLFSLATFLVKPSFADTNFDTHVNVNYKVNENGITSVTNTFTLKNKTSTLQAEKYIFSLKSIEPTNIKAYEKGSQLKVTKEKIDDTLILTISFSEKVLGIGKTRTFIVTYDDERIANKSGEIWEVAIPKSEKDEDFSTYDVQLKIPKILGDEAYIFPTPESVKEEPDERSYFFNKEQLGVRGITAGFGKSQVFNFTLSYHLENTLKKDQLLQIAIPPDTSLQRVYYQNIEPKPLRVEEDVDGNWIAFYNLKSKERKDITAYGAVQIFASPRKLRKPNYETLIENTKESSYWQTSDPQIKELAKNLKTPKEIYNYVTTYLTYDVSRVKPDVVRMGAKSALAAPSNAICMEFTDLFIAIARAAGIPAREINGYAHTDNSEIKPLSLVADVLHAWPEYWSETDQTWIPVDPTWGATSGGDYFSKLDLRHFTFVIHGKTASYPISPGSYKLGPNPQKDVFVTFGSSPLERFSNLRVDHKFSWGLTKKKLTLTFKNLGSAAEYELVPSIFFDGVWIKSDSISVLPPFAEYKTLIEVPYGNFAALAPNQIIVKVGGKSNLIATDKVGVIILQLLILVFFFLGLLILSLTKLKKSPFLLFTRFLKSRRT</sequence>
<evidence type="ECO:0000259" key="2">
    <source>
        <dbReference type="SMART" id="SM00460"/>
    </source>
</evidence>
<gene>
    <name evidence="3" type="ORF">A3D01_06065</name>
</gene>
<evidence type="ECO:0000256" key="1">
    <source>
        <dbReference type="SAM" id="Phobius"/>
    </source>
</evidence>
<dbReference type="AlphaFoldDB" id="A0A1F7Z4M0"/>
<dbReference type="InterPro" id="IPR002931">
    <property type="entry name" value="Transglutaminase-like"/>
</dbReference>
<keyword evidence="1" id="KW-1133">Transmembrane helix</keyword>
<name>A0A1F7Z4M0_9BACT</name>
<keyword evidence="1" id="KW-0812">Transmembrane</keyword>
<dbReference type="Pfam" id="PF01841">
    <property type="entry name" value="Transglut_core"/>
    <property type="match status" value="1"/>
</dbReference>
<reference evidence="3 4" key="1">
    <citation type="journal article" date="2016" name="Nat. Commun.">
        <title>Thousands of microbial genomes shed light on interconnected biogeochemical processes in an aquifer system.</title>
        <authorList>
            <person name="Anantharaman K."/>
            <person name="Brown C.T."/>
            <person name="Hug L.A."/>
            <person name="Sharon I."/>
            <person name="Castelle C.J."/>
            <person name="Probst A.J."/>
            <person name="Thomas B.C."/>
            <person name="Singh A."/>
            <person name="Wilkins M.J."/>
            <person name="Karaoz U."/>
            <person name="Brodie E.L."/>
            <person name="Williams K.H."/>
            <person name="Hubbard S.S."/>
            <person name="Banfield J.F."/>
        </authorList>
    </citation>
    <scope>NUCLEOTIDE SEQUENCE [LARGE SCALE GENOMIC DNA]</scope>
</reference>
<feature type="transmembrane region" description="Helical" evidence="1">
    <location>
        <begin position="574"/>
        <end position="596"/>
    </location>
</feature>
<dbReference type="Proteomes" id="UP000177169">
    <property type="component" value="Unassembled WGS sequence"/>
</dbReference>
<keyword evidence="1" id="KW-0472">Membrane</keyword>
<accession>A0A1F7Z4M0</accession>
<dbReference type="InterPro" id="IPR038765">
    <property type="entry name" value="Papain-like_cys_pep_sf"/>
</dbReference>
<dbReference type="SMART" id="SM00460">
    <property type="entry name" value="TGc"/>
    <property type="match status" value="1"/>
</dbReference>